<feature type="region of interest" description="Disordered" evidence="1">
    <location>
        <begin position="320"/>
        <end position="349"/>
    </location>
</feature>
<dbReference type="AlphaFoldDB" id="A0A9P4HSP4"/>
<accession>A0A9P4HSP4</accession>
<feature type="region of interest" description="Disordered" evidence="1">
    <location>
        <begin position="1"/>
        <end position="21"/>
    </location>
</feature>
<comment type="caution">
    <text evidence="2">The sequence shown here is derived from an EMBL/GenBank/DDBJ whole genome shotgun (WGS) entry which is preliminary data.</text>
</comment>
<evidence type="ECO:0000313" key="3">
    <source>
        <dbReference type="Proteomes" id="UP000799776"/>
    </source>
</evidence>
<feature type="compositionally biased region" description="Polar residues" evidence="1">
    <location>
        <begin position="75"/>
        <end position="95"/>
    </location>
</feature>
<feature type="compositionally biased region" description="Low complexity" evidence="1">
    <location>
        <begin position="432"/>
        <end position="447"/>
    </location>
</feature>
<feature type="region of interest" description="Disordered" evidence="1">
    <location>
        <begin position="518"/>
        <end position="548"/>
    </location>
</feature>
<organism evidence="2 3">
    <name type="scientific">Saccharata proteae CBS 121410</name>
    <dbReference type="NCBI Taxonomy" id="1314787"/>
    <lineage>
        <taxon>Eukaryota</taxon>
        <taxon>Fungi</taxon>
        <taxon>Dikarya</taxon>
        <taxon>Ascomycota</taxon>
        <taxon>Pezizomycotina</taxon>
        <taxon>Dothideomycetes</taxon>
        <taxon>Dothideomycetes incertae sedis</taxon>
        <taxon>Botryosphaeriales</taxon>
        <taxon>Saccharataceae</taxon>
        <taxon>Saccharata</taxon>
    </lineage>
</organism>
<evidence type="ECO:0000313" key="2">
    <source>
        <dbReference type="EMBL" id="KAF2085983.1"/>
    </source>
</evidence>
<gene>
    <name evidence="2" type="ORF">K490DRAFT_67269</name>
</gene>
<feature type="region of interest" description="Disordered" evidence="1">
    <location>
        <begin position="398"/>
        <end position="471"/>
    </location>
</feature>
<name>A0A9P4HSP4_9PEZI</name>
<proteinExistence type="predicted"/>
<dbReference type="EMBL" id="ML978727">
    <property type="protein sequence ID" value="KAF2085983.1"/>
    <property type="molecule type" value="Genomic_DNA"/>
</dbReference>
<dbReference type="Proteomes" id="UP000799776">
    <property type="component" value="Unassembled WGS sequence"/>
</dbReference>
<feature type="region of interest" description="Disordered" evidence="1">
    <location>
        <begin position="46"/>
        <end position="141"/>
    </location>
</feature>
<evidence type="ECO:0000256" key="1">
    <source>
        <dbReference type="SAM" id="MobiDB-lite"/>
    </source>
</evidence>
<feature type="compositionally biased region" description="Basic and acidic residues" evidence="1">
    <location>
        <begin position="538"/>
        <end position="548"/>
    </location>
</feature>
<feature type="region of interest" description="Disordered" evidence="1">
    <location>
        <begin position="162"/>
        <end position="234"/>
    </location>
</feature>
<feature type="compositionally biased region" description="Basic and acidic residues" evidence="1">
    <location>
        <begin position="320"/>
        <end position="333"/>
    </location>
</feature>
<feature type="compositionally biased region" description="Low complexity" evidence="1">
    <location>
        <begin position="170"/>
        <end position="180"/>
    </location>
</feature>
<feature type="compositionally biased region" description="Basic and acidic residues" evidence="1">
    <location>
        <begin position="126"/>
        <end position="135"/>
    </location>
</feature>
<protein>
    <submittedName>
        <fullName evidence="2">Uncharacterized protein</fullName>
    </submittedName>
</protein>
<feature type="compositionally biased region" description="Basic and acidic residues" evidence="1">
    <location>
        <begin position="46"/>
        <end position="61"/>
    </location>
</feature>
<keyword evidence="3" id="KW-1185">Reference proteome</keyword>
<sequence>MPWPFRTLRRASSSSELQTMEDRQLDIEQIDLHEQHLRQRLSRLREARLRNDEEERLERVQQQRQQSQPGEDSVEGSTSEDGLGQESPTGNSLSLRHSRSTPNIPPLESFDHTIQVPDVPNIPRQYTEREDEVTREASLYGGSSREVEPVVYAARHNLLPSPALQPVSPAPAANATTPTTIRRKPVPDRSQAAPFLPSDNRSAPTPFGAPNSRARLQKPARMAPAGRPPVSEPNLTALPTAANTSTSFNFRRFVPSRPRGVSIARLSRVLRGNERGRTPSTAAATATSGADITIGHPTDVRHMPVPDEIQKWLPSLPAAVERKGEEEEGREVREEGEEEEGGRGMAGHPMADRPWFWAGEGVPAFTQDPSIPPGLANMSGHVGWHGMNGGRFNPLRAHGGVMDFASPPAPTTVAHPSTGPSSSPPPAPTSPWSPRSSSLNWSGSPRSTTTLRPQEEDNVSASGTSSIVRGRNLLAEDDVFSGEARSSAETPLGYRAGDREVPVLARAPAIAIRRYRAEDVVEGNGSAGRSARRRQRQRQRELLPEGQE</sequence>
<feature type="compositionally biased region" description="Pro residues" evidence="1">
    <location>
        <begin position="422"/>
        <end position="431"/>
    </location>
</feature>
<reference evidence="2" key="1">
    <citation type="journal article" date="2020" name="Stud. Mycol.">
        <title>101 Dothideomycetes genomes: a test case for predicting lifestyles and emergence of pathogens.</title>
        <authorList>
            <person name="Haridas S."/>
            <person name="Albert R."/>
            <person name="Binder M."/>
            <person name="Bloem J."/>
            <person name="Labutti K."/>
            <person name="Salamov A."/>
            <person name="Andreopoulos B."/>
            <person name="Baker S."/>
            <person name="Barry K."/>
            <person name="Bills G."/>
            <person name="Bluhm B."/>
            <person name="Cannon C."/>
            <person name="Castanera R."/>
            <person name="Culley D."/>
            <person name="Daum C."/>
            <person name="Ezra D."/>
            <person name="Gonzalez J."/>
            <person name="Henrissat B."/>
            <person name="Kuo A."/>
            <person name="Liang C."/>
            <person name="Lipzen A."/>
            <person name="Lutzoni F."/>
            <person name="Magnuson J."/>
            <person name="Mondo S."/>
            <person name="Nolan M."/>
            <person name="Ohm R."/>
            <person name="Pangilinan J."/>
            <person name="Park H.-J."/>
            <person name="Ramirez L."/>
            <person name="Alfaro M."/>
            <person name="Sun H."/>
            <person name="Tritt A."/>
            <person name="Yoshinaga Y."/>
            <person name="Zwiers L.-H."/>
            <person name="Turgeon B."/>
            <person name="Goodwin S."/>
            <person name="Spatafora J."/>
            <person name="Crous P."/>
            <person name="Grigoriev I."/>
        </authorList>
    </citation>
    <scope>NUCLEOTIDE SEQUENCE</scope>
    <source>
        <strain evidence="2">CBS 121410</strain>
    </source>
</reference>